<dbReference type="STRING" id="1465490.SAMN05444277_1026"/>
<keyword evidence="2" id="KW-1185">Reference proteome</keyword>
<reference evidence="1 2" key="1">
    <citation type="submission" date="2016-10" db="EMBL/GenBank/DDBJ databases">
        <authorList>
            <person name="de Groot N.N."/>
        </authorList>
    </citation>
    <scope>NUCLEOTIDE SEQUENCE [LARGE SCALE GENOMIC DNA]</scope>
    <source>
        <strain evidence="1 2">DSM 28286</strain>
    </source>
</reference>
<dbReference type="EMBL" id="FOXQ01000002">
    <property type="protein sequence ID" value="SFP79779.1"/>
    <property type="molecule type" value="Genomic_DNA"/>
</dbReference>
<evidence type="ECO:0000313" key="2">
    <source>
        <dbReference type="Proteomes" id="UP000199031"/>
    </source>
</evidence>
<gene>
    <name evidence="1" type="ORF">SAMN05444277_1026</name>
</gene>
<name>A0A1I5T9Q6_9BACT</name>
<sequence length="120" mass="14484">MEMKISSFKMAEQIENYGFYGEVEIEFKITEYYRELQMQVDWPFERWRAGILFGATYFLEHSMQRIGLTLRVKNIEYHEVDTTNVIIAYLIYNALLKESDITQRQTIKFDKELKSFVFPK</sequence>
<organism evidence="1 2">
    <name type="scientific">Parafilimonas terrae</name>
    <dbReference type="NCBI Taxonomy" id="1465490"/>
    <lineage>
        <taxon>Bacteria</taxon>
        <taxon>Pseudomonadati</taxon>
        <taxon>Bacteroidota</taxon>
        <taxon>Chitinophagia</taxon>
        <taxon>Chitinophagales</taxon>
        <taxon>Chitinophagaceae</taxon>
        <taxon>Parafilimonas</taxon>
    </lineage>
</organism>
<protein>
    <submittedName>
        <fullName evidence="1">Uncharacterized protein</fullName>
    </submittedName>
</protein>
<dbReference type="AlphaFoldDB" id="A0A1I5T9Q6"/>
<dbReference type="Proteomes" id="UP000199031">
    <property type="component" value="Unassembled WGS sequence"/>
</dbReference>
<accession>A0A1I5T9Q6</accession>
<evidence type="ECO:0000313" key="1">
    <source>
        <dbReference type="EMBL" id="SFP79779.1"/>
    </source>
</evidence>
<proteinExistence type="predicted"/>